<name>G8BX71_TETPH</name>
<evidence type="ECO:0000313" key="8">
    <source>
        <dbReference type="EMBL" id="CCE64375.1"/>
    </source>
</evidence>
<proteinExistence type="inferred from homology"/>
<evidence type="ECO:0000256" key="1">
    <source>
        <dbReference type="ARBA" id="ARBA00003807"/>
    </source>
</evidence>
<dbReference type="EMBL" id="HE612863">
    <property type="protein sequence ID" value="CCE64375.1"/>
    <property type="molecule type" value="Genomic_DNA"/>
</dbReference>
<dbReference type="OrthoDB" id="5424991at2759"/>
<evidence type="ECO:0000313" key="9">
    <source>
        <dbReference type="Proteomes" id="UP000005666"/>
    </source>
</evidence>
<dbReference type="GO" id="GO:0005768">
    <property type="term" value="C:endosome"/>
    <property type="evidence" value="ECO:0007669"/>
    <property type="project" value="EnsemblFungi"/>
</dbReference>
<dbReference type="PANTHER" id="PTHR39145">
    <property type="entry name" value="BIOGENESIS OF LYSOSOME-RELATED ORGANELLES COMPLEX 1 SUBUNIT CNL1"/>
    <property type="match status" value="1"/>
</dbReference>
<comment type="similarity">
    <text evidence="3">Belongs to the BLOC1S4 family.</text>
</comment>
<evidence type="ECO:0000256" key="5">
    <source>
        <dbReference type="ARBA" id="ARBA00022448"/>
    </source>
</evidence>
<evidence type="ECO:0000256" key="4">
    <source>
        <dbReference type="ARBA" id="ARBA00014971"/>
    </source>
</evidence>
<dbReference type="PANTHER" id="PTHR39145:SF1">
    <property type="entry name" value="BIOGENESIS OF LYSOSOME-RELATED ORGANELLES COMPLEX 1 SUBUNIT CNL1"/>
    <property type="match status" value="1"/>
</dbReference>
<dbReference type="GO" id="GO:0007032">
    <property type="term" value="P:endosome organization"/>
    <property type="evidence" value="ECO:0007669"/>
    <property type="project" value="EnsemblFungi"/>
</dbReference>
<evidence type="ECO:0000256" key="2">
    <source>
        <dbReference type="ARBA" id="ARBA00004496"/>
    </source>
</evidence>
<organism evidence="8 9">
    <name type="scientific">Tetrapisispora phaffii (strain ATCC 24235 / CBS 4417 / NBRC 1672 / NRRL Y-8282 / UCD 70-5)</name>
    <name type="common">Yeast</name>
    <name type="synonym">Fabospora phaffii</name>
    <dbReference type="NCBI Taxonomy" id="1071381"/>
    <lineage>
        <taxon>Eukaryota</taxon>
        <taxon>Fungi</taxon>
        <taxon>Dikarya</taxon>
        <taxon>Ascomycota</taxon>
        <taxon>Saccharomycotina</taxon>
        <taxon>Saccharomycetes</taxon>
        <taxon>Saccharomycetales</taxon>
        <taxon>Saccharomycetaceae</taxon>
        <taxon>Tetrapisispora</taxon>
    </lineage>
</organism>
<evidence type="ECO:0000256" key="3">
    <source>
        <dbReference type="ARBA" id="ARBA00007289"/>
    </source>
</evidence>
<dbReference type="GO" id="GO:0032880">
    <property type="term" value="P:regulation of protein localization"/>
    <property type="evidence" value="ECO:0007669"/>
    <property type="project" value="EnsemblFungi"/>
</dbReference>
<dbReference type="GO" id="GO:0031083">
    <property type="term" value="C:BLOC-1 complex"/>
    <property type="evidence" value="ECO:0007669"/>
    <property type="project" value="EnsemblFungi"/>
</dbReference>
<dbReference type="Proteomes" id="UP000005666">
    <property type="component" value="Chromosome 8"/>
</dbReference>
<dbReference type="RefSeq" id="XP_003686809.1">
    <property type="nucleotide sequence ID" value="XM_003686761.1"/>
</dbReference>
<gene>
    <name evidence="8" type="primary">TPHA0H01690</name>
    <name evidence="8" type="ordered locus">TPHA_0H01690</name>
</gene>
<dbReference type="AlphaFoldDB" id="G8BX71"/>
<dbReference type="HOGENOM" id="CLU_141728_1_0_1"/>
<protein>
    <recommendedName>
        <fullName evidence="4">Biogenesis of lysosome-related organelles complex 1 subunit CNL1</fullName>
    </recommendedName>
    <alternativeName>
        <fullName evidence="7">CNO-like protein 1</fullName>
    </alternativeName>
</protein>
<comment type="subcellular location">
    <subcellularLocation>
        <location evidence="2">Cytoplasm</location>
    </subcellularLocation>
</comment>
<accession>G8BX71</accession>
<reference evidence="8 9" key="1">
    <citation type="journal article" date="2011" name="Proc. Natl. Acad. Sci. U.S.A.">
        <title>Evolutionary erosion of yeast sex chromosomes by mating-type switching accidents.</title>
        <authorList>
            <person name="Gordon J.L."/>
            <person name="Armisen D."/>
            <person name="Proux-Wera E."/>
            <person name="Oheigeartaigh S.S."/>
            <person name="Byrne K.P."/>
            <person name="Wolfe K.H."/>
        </authorList>
    </citation>
    <scope>NUCLEOTIDE SEQUENCE [LARGE SCALE GENOMIC DNA]</scope>
    <source>
        <strain evidence="9">ATCC 24235 / CBS 4417 / NBRC 1672 / NRRL Y-8282 / UCD 70-5</strain>
    </source>
</reference>
<dbReference type="GeneID" id="11533853"/>
<dbReference type="STRING" id="1071381.G8BX71"/>
<keyword evidence="9" id="KW-1185">Reference proteome</keyword>
<keyword evidence="5" id="KW-0813">Transport</keyword>
<dbReference type="OMA" id="HFDMLDQ"/>
<dbReference type="CDD" id="cd24144">
    <property type="entry name" value="BLOC1_CNL1"/>
    <property type="match status" value="1"/>
</dbReference>
<keyword evidence="6" id="KW-0963">Cytoplasm</keyword>
<evidence type="ECO:0000256" key="6">
    <source>
        <dbReference type="ARBA" id="ARBA00022490"/>
    </source>
</evidence>
<dbReference type="KEGG" id="tpf:TPHA_0H01690"/>
<comment type="function">
    <text evidence="1">Component of the biogenesis of lysosome-related organelles complex-1 (BLOC-1), a complex that is involved in endosomal cargo sorting.</text>
</comment>
<sequence length="117" mass="13818">MSNTKMENTSAEHVESKDNLGVDKLNVDFDYLLYKIKDYISTIELQTNEMCRKRHQLITKDIIEDIVDKNIADFKELLAKCEDLENYYNMLDQIEVITGTFEERLNQIVLDYSEIDQ</sequence>
<evidence type="ECO:0000256" key="7">
    <source>
        <dbReference type="ARBA" id="ARBA00029995"/>
    </source>
</evidence>
<dbReference type="eggNOG" id="ENOG502S4DQ">
    <property type="taxonomic scope" value="Eukaryota"/>
</dbReference>
<dbReference type="InterPro" id="IPR034455">
    <property type="entry name" value="CNL1"/>
</dbReference>